<sequence length="282" mass="30606">MAVALPAIATSFVRKLYRILDQESAAVIAWDADGASFSIHDSATLDAHILPRYFRGRLDSFRQQLREHSFASEPTAQGQERYRHRFFRRGRPDQLSQIPHSPLPRKRPPRRKKRKQEEAAITTAKIVKSSATRDVHRAAAQDQGEPQFRHAVVDDPAALAANPLFADDASLNGFVDGLESSVMLPVGPATDVKEEIMSGDVMEALLALLSTSLSTDGREATNTAAATINSTSSTGSNNLFAEGRPPVALPPLPPGIVENGQFSDDTLNNLMRWASANGTSAP</sequence>
<evidence type="ECO:0000313" key="7">
    <source>
        <dbReference type="EnsemblProtists" id="Phyra85853"/>
    </source>
</evidence>
<evidence type="ECO:0000313" key="8">
    <source>
        <dbReference type="Proteomes" id="UP000005238"/>
    </source>
</evidence>
<evidence type="ECO:0000256" key="3">
    <source>
        <dbReference type="ARBA" id="ARBA00023242"/>
    </source>
</evidence>
<dbReference type="GO" id="GO:0043565">
    <property type="term" value="F:sequence-specific DNA binding"/>
    <property type="evidence" value="ECO:0007669"/>
    <property type="project" value="InterPro"/>
</dbReference>
<keyword evidence="3" id="KW-0539">Nucleus</keyword>
<name>H3H5E9_PHYRM</name>
<proteinExistence type="inferred from homology"/>
<evidence type="ECO:0000256" key="4">
    <source>
        <dbReference type="RuleBase" id="RU004020"/>
    </source>
</evidence>
<feature type="compositionally biased region" description="Basic residues" evidence="5">
    <location>
        <begin position="103"/>
        <end position="114"/>
    </location>
</feature>
<feature type="domain" description="HSF-type DNA-binding" evidence="6">
    <location>
        <begin position="8"/>
        <end position="101"/>
    </location>
</feature>
<dbReference type="eggNOG" id="ENOG502SZAS">
    <property type="taxonomic scope" value="Eukaryota"/>
</dbReference>
<evidence type="ECO:0000256" key="1">
    <source>
        <dbReference type="ARBA" id="ARBA00004123"/>
    </source>
</evidence>
<dbReference type="GO" id="GO:0005634">
    <property type="term" value="C:nucleus"/>
    <property type="evidence" value="ECO:0007669"/>
    <property type="project" value="UniProtKB-SubCell"/>
</dbReference>
<dbReference type="PANTHER" id="PTHR10015">
    <property type="entry name" value="HEAT SHOCK TRANSCRIPTION FACTOR"/>
    <property type="match status" value="1"/>
</dbReference>
<dbReference type="HOGENOM" id="CLU_907541_0_0_1"/>
<evidence type="ECO:0000259" key="6">
    <source>
        <dbReference type="SMART" id="SM00415"/>
    </source>
</evidence>
<dbReference type="EMBL" id="DS566325">
    <property type="status" value="NOT_ANNOTATED_CDS"/>
    <property type="molecule type" value="Genomic_DNA"/>
</dbReference>
<keyword evidence="8" id="KW-1185">Reference proteome</keyword>
<keyword evidence="2" id="KW-0238">DNA-binding</keyword>
<dbReference type="SUPFAM" id="SSF46785">
    <property type="entry name" value="Winged helix' DNA-binding domain"/>
    <property type="match status" value="1"/>
</dbReference>
<dbReference type="EnsemblProtists" id="Phyra85853">
    <property type="protein sequence ID" value="Phyra85853"/>
    <property type="gene ID" value="Phyra85853"/>
</dbReference>
<comment type="subcellular location">
    <subcellularLocation>
        <location evidence="1">Nucleus</location>
    </subcellularLocation>
</comment>
<dbReference type="VEuPathDB" id="FungiDB:KRP23_12865"/>
<reference evidence="7" key="2">
    <citation type="submission" date="2015-06" db="UniProtKB">
        <authorList>
            <consortium name="EnsemblProtists"/>
        </authorList>
    </citation>
    <scope>IDENTIFICATION</scope>
    <source>
        <strain evidence="7">Pr102</strain>
    </source>
</reference>
<dbReference type="Proteomes" id="UP000005238">
    <property type="component" value="Unassembled WGS sequence"/>
</dbReference>
<comment type="similarity">
    <text evidence="4">Belongs to the HSF family.</text>
</comment>
<evidence type="ECO:0000256" key="5">
    <source>
        <dbReference type="SAM" id="MobiDB-lite"/>
    </source>
</evidence>
<dbReference type="InParanoid" id="H3H5E9"/>
<feature type="region of interest" description="Disordered" evidence="5">
    <location>
        <begin position="88"/>
        <end position="120"/>
    </location>
</feature>
<dbReference type="AlphaFoldDB" id="H3H5E9"/>
<dbReference type="InterPro" id="IPR036390">
    <property type="entry name" value="WH_DNA-bd_sf"/>
</dbReference>
<dbReference type="Pfam" id="PF00447">
    <property type="entry name" value="HSF_DNA-bind"/>
    <property type="match status" value="1"/>
</dbReference>
<dbReference type="VEuPathDB" id="FungiDB:KRP22_3869"/>
<dbReference type="OMA" id="MLNQITH"/>
<evidence type="ECO:0000256" key="2">
    <source>
        <dbReference type="ARBA" id="ARBA00023125"/>
    </source>
</evidence>
<organism evidence="7 8">
    <name type="scientific">Phytophthora ramorum</name>
    <name type="common">Sudden oak death agent</name>
    <dbReference type="NCBI Taxonomy" id="164328"/>
    <lineage>
        <taxon>Eukaryota</taxon>
        <taxon>Sar</taxon>
        <taxon>Stramenopiles</taxon>
        <taxon>Oomycota</taxon>
        <taxon>Peronosporomycetes</taxon>
        <taxon>Peronosporales</taxon>
        <taxon>Peronosporaceae</taxon>
        <taxon>Phytophthora</taxon>
    </lineage>
</organism>
<protein>
    <recommendedName>
        <fullName evidence="6">HSF-type DNA-binding domain-containing protein</fullName>
    </recommendedName>
</protein>
<dbReference type="InterPro" id="IPR036388">
    <property type="entry name" value="WH-like_DNA-bd_sf"/>
</dbReference>
<dbReference type="STRING" id="164328.H3H5E9"/>
<reference evidence="8" key="1">
    <citation type="journal article" date="2006" name="Science">
        <title>Phytophthora genome sequences uncover evolutionary origins and mechanisms of pathogenesis.</title>
        <authorList>
            <person name="Tyler B.M."/>
            <person name="Tripathy S."/>
            <person name="Zhang X."/>
            <person name="Dehal P."/>
            <person name="Jiang R.H."/>
            <person name="Aerts A."/>
            <person name="Arredondo F.D."/>
            <person name="Baxter L."/>
            <person name="Bensasson D."/>
            <person name="Beynon J.L."/>
            <person name="Chapman J."/>
            <person name="Damasceno C.M."/>
            <person name="Dorrance A.E."/>
            <person name="Dou D."/>
            <person name="Dickerman A.W."/>
            <person name="Dubchak I.L."/>
            <person name="Garbelotto M."/>
            <person name="Gijzen M."/>
            <person name="Gordon S.G."/>
            <person name="Govers F."/>
            <person name="Grunwald N.J."/>
            <person name="Huang W."/>
            <person name="Ivors K.L."/>
            <person name="Jones R.W."/>
            <person name="Kamoun S."/>
            <person name="Krampis K."/>
            <person name="Lamour K.H."/>
            <person name="Lee M.K."/>
            <person name="McDonald W.H."/>
            <person name="Medina M."/>
            <person name="Meijer H.J."/>
            <person name="Nordberg E.K."/>
            <person name="Maclean D.J."/>
            <person name="Ospina-Giraldo M.D."/>
            <person name="Morris P.F."/>
            <person name="Phuntumart V."/>
            <person name="Putnam N.H."/>
            <person name="Rash S."/>
            <person name="Rose J.K."/>
            <person name="Sakihama Y."/>
            <person name="Salamov A.A."/>
            <person name="Savidor A."/>
            <person name="Scheuring C.F."/>
            <person name="Smith B.M."/>
            <person name="Sobral B.W."/>
            <person name="Terry A."/>
            <person name="Torto-Alalibo T.A."/>
            <person name="Win J."/>
            <person name="Xu Z."/>
            <person name="Zhang H."/>
            <person name="Grigoriev I.V."/>
            <person name="Rokhsar D.S."/>
            <person name="Boore J.L."/>
        </authorList>
    </citation>
    <scope>NUCLEOTIDE SEQUENCE [LARGE SCALE GENOMIC DNA]</scope>
    <source>
        <strain evidence="8">Pr102</strain>
    </source>
</reference>
<dbReference type="InterPro" id="IPR000232">
    <property type="entry name" value="HSF_DNA-bd"/>
</dbReference>
<accession>H3H5E9</accession>
<dbReference type="SMART" id="SM00415">
    <property type="entry name" value="HSF"/>
    <property type="match status" value="1"/>
</dbReference>
<dbReference type="PANTHER" id="PTHR10015:SF206">
    <property type="entry name" value="HSF-TYPE DNA-BINDING DOMAIN-CONTAINING PROTEIN"/>
    <property type="match status" value="1"/>
</dbReference>
<dbReference type="GO" id="GO:0003700">
    <property type="term" value="F:DNA-binding transcription factor activity"/>
    <property type="evidence" value="ECO:0007669"/>
    <property type="project" value="InterPro"/>
</dbReference>
<dbReference type="Gene3D" id="1.10.10.10">
    <property type="entry name" value="Winged helix-like DNA-binding domain superfamily/Winged helix DNA-binding domain"/>
    <property type="match status" value="1"/>
</dbReference>